<feature type="region of interest" description="Disordered" evidence="5">
    <location>
        <begin position="1"/>
        <end position="53"/>
    </location>
</feature>
<keyword evidence="2 4" id="KW-0413">Isomerase</keyword>
<dbReference type="SUPFAM" id="SSF55120">
    <property type="entry name" value="Pseudouridine synthase"/>
    <property type="match status" value="1"/>
</dbReference>
<dbReference type="Gene3D" id="3.30.70.1560">
    <property type="entry name" value="Alpha-L RNA-binding motif"/>
    <property type="match status" value="1"/>
</dbReference>
<evidence type="ECO:0000256" key="1">
    <source>
        <dbReference type="ARBA" id="ARBA00008348"/>
    </source>
</evidence>
<dbReference type="InterPro" id="IPR002942">
    <property type="entry name" value="S4_RNA-bd"/>
</dbReference>
<dbReference type="CDD" id="cd02870">
    <property type="entry name" value="PseudoU_synth_RsuA_like"/>
    <property type="match status" value="1"/>
</dbReference>
<dbReference type="CDD" id="cd00165">
    <property type="entry name" value="S4"/>
    <property type="match status" value="1"/>
</dbReference>
<dbReference type="GO" id="GO:0000455">
    <property type="term" value="P:enzyme-directed rRNA pseudouridine synthesis"/>
    <property type="evidence" value="ECO:0007669"/>
    <property type="project" value="UniProtKB-ARBA"/>
</dbReference>
<dbReference type="GO" id="GO:0120159">
    <property type="term" value="F:rRNA pseudouridine synthase activity"/>
    <property type="evidence" value="ECO:0007669"/>
    <property type="project" value="UniProtKB-ARBA"/>
</dbReference>
<dbReference type="NCBIfam" id="TIGR00093">
    <property type="entry name" value="pseudouridine synthase"/>
    <property type="match status" value="1"/>
</dbReference>
<dbReference type="AlphaFoldDB" id="A0A0P7AXF2"/>
<evidence type="ECO:0000256" key="5">
    <source>
        <dbReference type="SAM" id="MobiDB-lite"/>
    </source>
</evidence>
<dbReference type="InterPro" id="IPR042092">
    <property type="entry name" value="PsdUridine_s_RsuA/RluB/E/F_cat"/>
</dbReference>
<dbReference type="OrthoDB" id="9807213at2"/>
<organism evidence="7 8">
    <name type="scientific">Croceitalea dokdonensis DOKDO 023</name>
    <dbReference type="NCBI Taxonomy" id="1300341"/>
    <lineage>
        <taxon>Bacteria</taxon>
        <taxon>Pseudomonadati</taxon>
        <taxon>Bacteroidota</taxon>
        <taxon>Flavobacteriia</taxon>
        <taxon>Flavobacteriales</taxon>
        <taxon>Flavobacteriaceae</taxon>
        <taxon>Croceitalea</taxon>
    </lineage>
</organism>
<dbReference type="Pfam" id="PF00849">
    <property type="entry name" value="PseudoU_synth_2"/>
    <property type="match status" value="1"/>
</dbReference>
<evidence type="ECO:0000256" key="2">
    <source>
        <dbReference type="ARBA" id="ARBA00023235"/>
    </source>
</evidence>
<accession>A0A0P7AXF2</accession>
<dbReference type="InterPro" id="IPR000748">
    <property type="entry name" value="PsdUridine_synth_RsuA/RluB/E/F"/>
</dbReference>
<dbReference type="Gene3D" id="3.10.290.10">
    <property type="entry name" value="RNA-binding S4 domain"/>
    <property type="match status" value="1"/>
</dbReference>
<dbReference type="InterPro" id="IPR018496">
    <property type="entry name" value="PsdUridine_synth_RsuA/RluB_CS"/>
</dbReference>
<dbReference type="PROSITE" id="PS50889">
    <property type="entry name" value="S4"/>
    <property type="match status" value="1"/>
</dbReference>
<dbReference type="GO" id="GO:0003723">
    <property type="term" value="F:RNA binding"/>
    <property type="evidence" value="ECO:0007669"/>
    <property type="project" value="UniProtKB-KW"/>
</dbReference>
<evidence type="ECO:0000256" key="4">
    <source>
        <dbReference type="RuleBase" id="RU003887"/>
    </source>
</evidence>
<dbReference type="PANTHER" id="PTHR47683:SF2">
    <property type="entry name" value="RNA-BINDING S4 DOMAIN-CONTAINING PROTEIN"/>
    <property type="match status" value="1"/>
</dbReference>
<sequence length="290" mass="32428">MAKSDDKGKRKPNSNPKKSAATQGGFKKKPFPKHNPNRKRSAPPKTNTNPDEVRLNKYIANAGVCSRREADVYIAAGSVTVNGKVVSEMGYKVKRTDDVRYDGRRLNPEKKEYVLLNKPKGFITTTNDEKGRRTVMELVSSASNNRLYPVGRLDRATTGLLLFTNDGDMAKKLTHPKFGVRKIYHVVLDKNLTAADLKQIQGGLELEDGAVNVDEVAYIQGAPKREVGIEIHSGRNRIVRRIFEHLGYTVTKLDRVVFAGLTKKDLPRGHWRNLTPQEVINLGNVKIGEE</sequence>
<dbReference type="SUPFAM" id="SSF55174">
    <property type="entry name" value="Alpha-L RNA-binding motif"/>
    <property type="match status" value="1"/>
</dbReference>
<dbReference type="STRING" id="1300341.I595_1156"/>
<dbReference type="InterPro" id="IPR020094">
    <property type="entry name" value="TruA/RsuA/RluB/E/F_N"/>
</dbReference>
<dbReference type="InterPro" id="IPR006145">
    <property type="entry name" value="PsdUridine_synth_RsuA/RluA"/>
</dbReference>
<feature type="compositionally biased region" description="Basic residues" evidence="5">
    <location>
        <begin position="26"/>
        <end position="42"/>
    </location>
</feature>
<reference evidence="7 8" key="1">
    <citation type="submission" date="2015-09" db="EMBL/GenBank/DDBJ databases">
        <title>Genome sequence of the marine flavobacterium Croceitalea dokdonensis DOKDO 023 that contains proton- and sodium-pumping rhodopsins.</title>
        <authorList>
            <person name="Kwon S.-K."/>
            <person name="Lee H.K."/>
            <person name="Kwak M.-J."/>
            <person name="Kim J.F."/>
        </authorList>
    </citation>
    <scope>NUCLEOTIDE SEQUENCE [LARGE SCALE GENOMIC DNA]</scope>
    <source>
        <strain evidence="7 8">DOKDO 023</strain>
    </source>
</reference>
<comment type="similarity">
    <text evidence="1 4">Belongs to the pseudouridine synthase RsuA family.</text>
</comment>
<protein>
    <recommendedName>
        <fullName evidence="4">Pseudouridine synthase</fullName>
        <ecNumber evidence="4">5.4.99.-</ecNumber>
    </recommendedName>
</protein>
<feature type="domain" description="RNA-binding S4" evidence="6">
    <location>
        <begin position="53"/>
        <end position="115"/>
    </location>
</feature>
<dbReference type="Proteomes" id="UP000050280">
    <property type="component" value="Unassembled WGS sequence"/>
</dbReference>
<keyword evidence="3" id="KW-0694">RNA-binding</keyword>
<dbReference type="PROSITE" id="PS01149">
    <property type="entry name" value="PSI_RSU"/>
    <property type="match status" value="1"/>
</dbReference>
<dbReference type="InterPro" id="IPR050343">
    <property type="entry name" value="RsuA_PseudoU_synthase"/>
</dbReference>
<evidence type="ECO:0000313" key="7">
    <source>
        <dbReference type="EMBL" id="KPM32729.1"/>
    </source>
</evidence>
<gene>
    <name evidence="7" type="ORF">I595_1156</name>
</gene>
<comment type="caution">
    <text evidence="7">The sequence shown here is derived from an EMBL/GenBank/DDBJ whole genome shotgun (WGS) entry which is preliminary data.</text>
</comment>
<dbReference type="Pfam" id="PF01479">
    <property type="entry name" value="S4"/>
    <property type="match status" value="1"/>
</dbReference>
<dbReference type="RefSeq" id="WP_054558343.1">
    <property type="nucleotide sequence ID" value="NZ_LDJX01000002.1"/>
</dbReference>
<dbReference type="PANTHER" id="PTHR47683">
    <property type="entry name" value="PSEUDOURIDINE SYNTHASE FAMILY PROTEIN-RELATED"/>
    <property type="match status" value="1"/>
</dbReference>
<evidence type="ECO:0000256" key="3">
    <source>
        <dbReference type="PROSITE-ProRule" id="PRU00182"/>
    </source>
</evidence>
<proteinExistence type="inferred from homology"/>
<dbReference type="PATRIC" id="fig|1300341.3.peg.1359"/>
<feature type="compositionally biased region" description="Polar residues" evidence="5">
    <location>
        <begin position="13"/>
        <end position="22"/>
    </location>
</feature>
<evidence type="ECO:0000259" key="6">
    <source>
        <dbReference type="SMART" id="SM00363"/>
    </source>
</evidence>
<evidence type="ECO:0000313" key="8">
    <source>
        <dbReference type="Proteomes" id="UP000050280"/>
    </source>
</evidence>
<dbReference type="Gene3D" id="3.30.70.580">
    <property type="entry name" value="Pseudouridine synthase I, catalytic domain, N-terminal subdomain"/>
    <property type="match status" value="1"/>
</dbReference>
<dbReference type="InterPro" id="IPR020103">
    <property type="entry name" value="PsdUridine_synth_cat_dom_sf"/>
</dbReference>
<keyword evidence="8" id="KW-1185">Reference proteome</keyword>
<dbReference type="InterPro" id="IPR036986">
    <property type="entry name" value="S4_RNA-bd_sf"/>
</dbReference>
<dbReference type="EC" id="5.4.99.-" evidence="4"/>
<name>A0A0P7AXF2_9FLAO</name>
<dbReference type="EMBL" id="LDJX01000002">
    <property type="protein sequence ID" value="KPM32729.1"/>
    <property type="molecule type" value="Genomic_DNA"/>
</dbReference>
<dbReference type="FunFam" id="3.10.290.10:FF:000003">
    <property type="entry name" value="Pseudouridine synthase"/>
    <property type="match status" value="1"/>
</dbReference>
<dbReference type="SMART" id="SM00363">
    <property type="entry name" value="S4"/>
    <property type="match status" value="1"/>
</dbReference>